<evidence type="ECO:0000256" key="8">
    <source>
        <dbReference type="PROSITE-ProRule" id="PRU00169"/>
    </source>
</evidence>
<dbReference type="PROSITE" id="PS01124">
    <property type="entry name" value="HTH_ARAC_FAMILY_2"/>
    <property type="match status" value="1"/>
</dbReference>
<organism evidence="11 12">
    <name type="scientific">Paenibacillus oryzae</name>
    <dbReference type="NCBI Taxonomy" id="1844972"/>
    <lineage>
        <taxon>Bacteria</taxon>
        <taxon>Bacillati</taxon>
        <taxon>Bacillota</taxon>
        <taxon>Bacilli</taxon>
        <taxon>Bacillales</taxon>
        <taxon>Paenibacillaceae</taxon>
        <taxon>Paenibacillus</taxon>
    </lineage>
</organism>
<keyword evidence="7" id="KW-0804">Transcription</keyword>
<dbReference type="SUPFAM" id="SSF46689">
    <property type="entry name" value="Homeodomain-like"/>
    <property type="match status" value="2"/>
</dbReference>
<gene>
    <name evidence="11" type="ORF">A7K91_21170</name>
</gene>
<feature type="domain" description="Response regulatory" evidence="10">
    <location>
        <begin position="3"/>
        <end position="122"/>
    </location>
</feature>
<dbReference type="EMBL" id="LYPA01000026">
    <property type="protein sequence ID" value="OBR68396.1"/>
    <property type="molecule type" value="Genomic_DNA"/>
</dbReference>
<dbReference type="InterPro" id="IPR018060">
    <property type="entry name" value="HTH_AraC"/>
</dbReference>
<dbReference type="Gene3D" id="1.10.10.60">
    <property type="entry name" value="Homeodomain-like"/>
    <property type="match status" value="2"/>
</dbReference>
<evidence type="ECO:0008006" key="13">
    <source>
        <dbReference type="Google" id="ProtNLM"/>
    </source>
</evidence>
<dbReference type="STRING" id="1844972.A7K91_21170"/>
<evidence type="ECO:0000313" key="11">
    <source>
        <dbReference type="EMBL" id="OBR68396.1"/>
    </source>
</evidence>
<dbReference type="PANTHER" id="PTHR42713:SF3">
    <property type="entry name" value="TRANSCRIPTIONAL REGULATORY PROTEIN HPTR"/>
    <property type="match status" value="1"/>
</dbReference>
<keyword evidence="3 8" id="KW-0597">Phosphoprotein</keyword>
<dbReference type="Gene3D" id="3.40.50.2300">
    <property type="match status" value="1"/>
</dbReference>
<reference evidence="11 12" key="1">
    <citation type="submission" date="2016-05" db="EMBL/GenBank/DDBJ databases">
        <title>Paenibacillus oryzae. sp. nov., isolated from the rice root.</title>
        <authorList>
            <person name="Zhang J."/>
            <person name="Zhang X."/>
        </authorList>
    </citation>
    <scope>NUCLEOTIDE SEQUENCE [LARGE SCALE GENOMIC DNA]</scope>
    <source>
        <strain evidence="11 12">1DrF-4</strain>
    </source>
</reference>
<dbReference type="PROSITE" id="PS50110">
    <property type="entry name" value="RESPONSE_REGULATORY"/>
    <property type="match status" value="1"/>
</dbReference>
<accession>A0A1A5YRZ7</accession>
<dbReference type="Proteomes" id="UP000092024">
    <property type="component" value="Unassembled WGS sequence"/>
</dbReference>
<dbReference type="SMART" id="SM00448">
    <property type="entry name" value="REC"/>
    <property type="match status" value="1"/>
</dbReference>
<keyword evidence="5" id="KW-0805">Transcription regulation</keyword>
<dbReference type="Pfam" id="PF17853">
    <property type="entry name" value="GGDEF_2"/>
    <property type="match status" value="1"/>
</dbReference>
<dbReference type="PANTHER" id="PTHR42713">
    <property type="entry name" value="HISTIDINE KINASE-RELATED"/>
    <property type="match status" value="1"/>
</dbReference>
<dbReference type="SMART" id="SM00342">
    <property type="entry name" value="HTH_ARAC"/>
    <property type="match status" value="1"/>
</dbReference>
<dbReference type="CDD" id="cd17536">
    <property type="entry name" value="REC_YesN-like"/>
    <property type="match status" value="1"/>
</dbReference>
<comment type="caution">
    <text evidence="11">The sequence shown here is derived from an EMBL/GenBank/DDBJ whole genome shotgun (WGS) entry which is preliminary data.</text>
</comment>
<evidence type="ECO:0000256" key="3">
    <source>
        <dbReference type="ARBA" id="ARBA00022553"/>
    </source>
</evidence>
<dbReference type="SUPFAM" id="SSF52172">
    <property type="entry name" value="CheY-like"/>
    <property type="match status" value="1"/>
</dbReference>
<keyword evidence="12" id="KW-1185">Reference proteome</keyword>
<keyword evidence="4" id="KW-0902">Two-component regulatory system</keyword>
<evidence type="ECO:0000256" key="6">
    <source>
        <dbReference type="ARBA" id="ARBA00023125"/>
    </source>
</evidence>
<dbReference type="InterPro" id="IPR051552">
    <property type="entry name" value="HptR"/>
</dbReference>
<dbReference type="InterPro" id="IPR011006">
    <property type="entry name" value="CheY-like_superfamily"/>
</dbReference>
<evidence type="ECO:0000256" key="2">
    <source>
        <dbReference type="ARBA" id="ARBA00022490"/>
    </source>
</evidence>
<evidence type="ECO:0000256" key="4">
    <source>
        <dbReference type="ARBA" id="ARBA00023012"/>
    </source>
</evidence>
<dbReference type="RefSeq" id="WP_068679160.1">
    <property type="nucleotide sequence ID" value="NZ_LYPA01000026.1"/>
</dbReference>
<dbReference type="GO" id="GO:0043565">
    <property type="term" value="F:sequence-specific DNA binding"/>
    <property type="evidence" value="ECO:0007669"/>
    <property type="project" value="InterPro"/>
</dbReference>
<dbReference type="InterPro" id="IPR020449">
    <property type="entry name" value="Tscrpt_reg_AraC-type_HTH"/>
</dbReference>
<dbReference type="Pfam" id="PF12833">
    <property type="entry name" value="HTH_18"/>
    <property type="match status" value="1"/>
</dbReference>
<dbReference type="GO" id="GO:0000160">
    <property type="term" value="P:phosphorelay signal transduction system"/>
    <property type="evidence" value="ECO:0007669"/>
    <property type="project" value="UniProtKB-KW"/>
</dbReference>
<evidence type="ECO:0000313" key="12">
    <source>
        <dbReference type="Proteomes" id="UP000092024"/>
    </source>
</evidence>
<sequence>MFNVFIVDDEPLILEGLHAILNWNALDLNIVGEAENGEEALELIAEENLRVDILLTDISMPEMDGLELMRRLKEKNPRLRCIVLSGYNEFIYVKEAIRIGIENYLLKPINREELQQTLVNTAEQLLRDQSDRLLDDEIQHLKDNLWFRWLTRRMTLDEWTSRADLLHMKMPAPHAAVVLIKTVHPSCEDEEIHGSERAALVRREMEDGLNLEGVPSICLINLDDDLIAVCGLPSTGKEMLLRLRETLERQAQRLEDVHGIRPLVLIGSVQSGIVQIPDSYQHAQEALSLTLLDPERIVWGYDEKPADVPAARIAFSPDSEYTRLLAANDLEALLEMIDQDMEACLRIEGVTPSQLRNAALERCHSMIRMLRDAQTSLTGDGEDYRDINERIFQAATPKRLADCVKLIARNVAEALNDRSSVSPIIKQILQHIHTHYSEELSLKLLGQLYHTHPVYLGQLFHKETSQTFSDYVNRYRIGKAKELLAESNLKTQSIANKVGFWDSNYFYKQFKKYSGVSPTEYRTML</sequence>
<name>A0A1A5YRZ7_9BACL</name>
<dbReference type="GO" id="GO:0003700">
    <property type="term" value="F:DNA-binding transcription factor activity"/>
    <property type="evidence" value="ECO:0007669"/>
    <property type="project" value="InterPro"/>
</dbReference>
<keyword evidence="6" id="KW-0238">DNA-binding</keyword>
<dbReference type="GO" id="GO:0005737">
    <property type="term" value="C:cytoplasm"/>
    <property type="evidence" value="ECO:0007669"/>
    <property type="project" value="UniProtKB-SubCell"/>
</dbReference>
<dbReference type="InterPro" id="IPR009057">
    <property type="entry name" value="Homeodomain-like_sf"/>
</dbReference>
<dbReference type="InterPro" id="IPR041522">
    <property type="entry name" value="CdaR_GGDEF"/>
</dbReference>
<dbReference type="Pfam" id="PF00072">
    <property type="entry name" value="Response_reg"/>
    <property type="match status" value="1"/>
</dbReference>
<evidence type="ECO:0000256" key="1">
    <source>
        <dbReference type="ARBA" id="ARBA00004496"/>
    </source>
</evidence>
<dbReference type="PRINTS" id="PR00032">
    <property type="entry name" value="HTHARAC"/>
</dbReference>
<feature type="modified residue" description="4-aspartylphosphate" evidence="8">
    <location>
        <position position="57"/>
    </location>
</feature>
<feature type="domain" description="HTH araC/xylS-type" evidence="9">
    <location>
        <begin position="426"/>
        <end position="524"/>
    </location>
</feature>
<evidence type="ECO:0000256" key="5">
    <source>
        <dbReference type="ARBA" id="ARBA00023015"/>
    </source>
</evidence>
<evidence type="ECO:0000259" key="10">
    <source>
        <dbReference type="PROSITE" id="PS50110"/>
    </source>
</evidence>
<protein>
    <recommendedName>
        <fullName evidence="13">DNA-binding response regulator</fullName>
    </recommendedName>
</protein>
<comment type="subcellular location">
    <subcellularLocation>
        <location evidence="1">Cytoplasm</location>
    </subcellularLocation>
</comment>
<keyword evidence="2" id="KW-0963">Cytoplasm</keyword>
<dbReference type="AlphaFoldDB" id="A0A1A5YRZ7"/>
<evidence type="ECO:0000256" key="7">
    <source>
        <dbReference type="ARBA" id="ARBA00023163"/>
    </source>
</evidence>
<evidence type="ECO:0000259" key="9">
    <source>
        <dbReference type="PROSITE" id="PS01124"/>
    </source>
</evidence>
<proteinExistence type="predicted"/>
<dbReference type="InterPro" id="IPR001789">
    <property type="entry name" value="Sig_transdc_resp-reg_receiver"/>
</dbReference>